<sequence length="70" mass="8104">MNNREIFIQLLHDHDITQKKAAELICIQTMRPCSVRAVKSWVNDPDKPSSRNCPDWAVNALRMALEKNQN</sequence>
<name>A0A733CIS5_SALET</name>
<dbReference type="EMBL" id="DAASHT010000018">
    <property type="protein sequence ID" value="HAE5578728.1"/>
    <property type="molecule type" value="Genomic_DNA"/>
</dbReference>
<proteinExistence type="predicted"/>
<evidence type="ECO:0008006" key="2">
    <source>
        <dbReference type="Google" id="ProtNLM"/>
    </source>
</evidence>
<organism evidence="1">
    <name type="scientific">Salmonella enterica subsp. enterica serovar Heidelberg</name>
    <dbReference type="NCBI Taxonomy" id="611"/>
    <lineage>
        <taxon>Bacteria</taxon>
        <taxon>Pseudomonadati</taxon>
        <taxon>Pseudomonadota</taxon>
        <taxon>Gammaproteobacteria</taxon>
        <taxon>Enterobacterales</taxon>
        <taxon>Enterobacteriaceae</taxon>
        <taxon>Salmonella</taxon>
    </lineage>
</organism>
<accession>A0A733CIS5</accession>
<reference evidence="1" key="1">
    <citation type="journal article" date="2018" name="Genome Biol.">
        <title>SKESA: strategic k-mer extension for scrupulous assemblies.</title>
        <authorList>
            <person name="Souvorov A."/>
            <person name="Agarwala R."/>
            <person name="Lipman D.J."/>
        </authorList>
    </citation>
    <scope>NUCLEOTIDE SEQUENCE</scope>
    <source>
        <strain evidence="1">ID147255</strain>
    </source>
</reference>
<protein>
    <recommendedName>
        <fullName evidence="2">XRE family transcriptional regulator</fullName>
    </recommendedName>
</protein>
<reference evidence="1" key="2">
    <citation type="submission" date="2018-07" db="EMBL/GenBank/DDBJ databases">
        <authorList>
            <consortium name="NCBI Pathogen Detection Project"/>
        </authorList>
    </citation>
    <scope>NUCLEOTIDE SEQUENCE</scope>
    <source>
        <strain evidence="1">ID147255</strain>
    </source>
</reference>
<evidence type="ECO:0000313" key="1">
    <source>
        <dbReference type="EMBL" id="HAE5578728.1"/>
    </source>
</evidence>
<gene>
    <name evidence="1" type="ORF">G4J74_004647</name>
</gene>
<dbReference type="AlphaFoldDB" id="A0A733CIS5"/>
<comment type="caution">
    <text evidence="1">The sequence shown here is derived from an EMBL/GenBank/DDBJ whole genome shotgun (WGS) entry which is preliminary data.</text>
</comment>